<comment type="subcellular location">
    <subcellularLocation>
        <location evidence="1">Nucleus</location>
    </subcellularLocation>
</comment>
<evidence type="ECO:0000256" key="4">
    <source>
        <dbReference type="ARBA" id="ARBA00023242"/>
    </source>
</evidence>
<dbReference type="EMBL" id="CP003682">
    <property type="protein sequence ID" value="AFP65677.1"/>
    <property type="molecule type" value="Genomic_DNA"/>
</dbReference>
<keyword evidence="3" id="KW-0862">Zinc</keyword>
<keyword evidence="2" id="KW-0479">Metal-binding</keyword>
<evidence type="ECO:0000256" key="2">
    <source>
        <dbReference type="ARBA" id="ARBA00022723"/>
    </source>
</evidence>
<dbReference type="InterPro" id="IPR006591">
    <property type="entry name" value="RNAP_P/RPABC4"/>
</dbReference>
<dbReference type="GO" id="GO:0005736">
    <property type="term" value="C:RNA polymerase I complex"/>
    <property type="evidence" value="ECO:0007669"/>
    <property type="project" value="TreeGrafter"/>
</dbReference>
<dbReference type="GO" id="GO:0005666">
    <property type="term" value="C:RNA polymerase III complex"/>
    <property type="evidence" value="ECO:0007669"/>
    <property type="project" value="TreeGrafter"/>
</dbReference>
<geneLocation type="nucleomorph" evidence="6"/>
<dbReference type="GO" id="GO:0005665">
    <property type="term" value="C:RNA polymerase II, core complex"/>
    <property type="evidence" value="ECO:0007669"/>
    <property type="project" value="TreeGrafter"/>
</dbReference>
<dbReference type="AlphaFoldDB" id="J7G2I3"/>
<gene>
    <name evidence="6" type="primary">rpc10</name>
    <name evidence="6" type="ORF">CMESO_533</name>
</gene>
<dbReference type="InterPro" id="IPR039747">
    <property type="entry name" value="RPABC4"/>
</dbReference>
<keyword evidence="4" id="KW-0539">Nucleus</keyword>
<comment type="similarity">
    <text evidence="5">Belongs to the archaeal Rpo12/eukaryotic RPC10 RNA polymerase subunit family.</text>
</comment>
<dbReference type="SUPFAM" id="SSF63393">
    <property type="entry name" value="RNA polymerase subunits"/>
    <property type="match status" value="1"/>
</dbReference>
<dbReference type="GO" id="GO:0003677">
    <property type="term" value="F:DNA binding"/>
    <property type="evidence" value="ECO:0007669"/>
    <property type="project" value="InterPro"/>
</dbReference>
<evidence type="ECO:0000256" key="1">
    <source>
        <dbReference type="ARBA" id="ARBA00004123"/>
    </source>
</evidence>
<organism evidence="6 7">
    <name type="scientific">Chroomonas mesostigmatica CCMP1168</name>
    <dbReference type="NCBI Taxonomy" id="1195612"/>
    <lineage>
        <taxon>Eukaryota</taxon>
        <taxon>Cryptophyceae</taxon>
        <taxon>Pyrenomonadales</taxon>
        <taxon>Chroomonadaceae</taxon>
        <taxon>Chroomonas</taxon>
    </lineage>
</organism>
<dbReference type="Pfam" id="PF03604">
    <property type="entry name" value="Zn_ribbon_RPAB4"/>
    <property type="match status" value="1"/>
</dbReference>
<reference evidence="6 7" key="1">
    <citation type="journal article" date="2012" name="Genome Biol. Evol.">
        <title>Nucleomorph genome sequence of the cryptophyte alga Chroomonas mesostigmatica CCMP1168 reveals lineage-specific gene loss and genome complexity.</title>
        <authorList>
            <person name="Moore C.E."/>
            <person name="Curtis B."/>
            <person name="Mills T."/>
            <person name="Tanifuji G."/>
            <person name="Archibald J.M."/>
        </authorList>
    </citation>
    <scope>NUCLEOTIDE SEQUENCE [LARGE SCALE GENOMIC DNA]</scope>
    <source>
        <strain evidence="6 7">CCMP1168</strain>
    </source>
</reference>
<dbReference type="Proteomes" id="UP000243348">
    <property type="component" value="Nucleomorph 3"/>
</dbReference>
<dbReference type="SMART" id="SM00659">
    <property type="entry name" value="RPOLCX"/>
    <property type="match status" value="1"/>
</dbReference>
<evidence type="ECO:0000313" key="7">
    <source>
        <dbReference type="Proteomes" id="UP000243348"/>
    </source>
</evidence>
<dbReference type="GO" id="GO:0003899">
    <property type="term" value="F:DNA-directed RNA polymerase activity"/>
    <property type="evidence" value="ECO:0007669"/>
    <property type="project" value="InterPro"/>
</dbReference>
<evidence type="ECO:0000256" key="3">
    <source>
        <dbReference type="ARBA" id="ARBA00022833"/>
    </source>
</evidence>
<dbReference type="PANTHER" id="PTHR12056:SF2">
    <property type="entry name" value="GEO11084P1"/>
    <property type="match status" value="1"/>
</dbReference>
<evidence type="ECO:0000256" key="5">
    <source>
        <dbReference type="ARBA" id="ARBA00025770"/>
    </source>
</evidence>
<name>J7G2I3_9CRYP</name>
<dbReference type="InterPro" id="IPR029040">
    <property type="entry name" value="RPABC4/Spt4"/>
</dbReference>
<dbReference type="Gene3D" id="2.20.28.30">
    <property type="entry name" value="RNA polymerase ii, chain L"/>
    <property type="match status" value="1"/>
</dbReference>
<dbReference type="PANTHER" id="PTHR12056">
    <property type="entry name" value="DNA-DIRECTED RNA POLYMERASES I, II, AND III"/>
    <property type="match status" value="1"/>
</dbReference>
<evidence type="ECO:0000313" key="6">
    <source>
        <dbReference type="EMBL" id="AFP65677.1"/>
    </source>
</evidence>
<accession>J7G2I3</accession>
<sequence>MEYICSECGGKSEITIGQTVSCSFCGNRILYKKRTKEILVYEAR</sequence>
<keyword evidence="6" id="KW-0542">Nucleomorph</keyword>
<protein>
    <submittedName>
        <fullName evidence="6">DNA-directed RNA polymerases I, II and III</fullName>
    </submittedName>
</protein>
<dbReference type="GO" id="GO:0008270">
    <property type="term" value="F:zinc ion binding"/>
    <property type="evidence" value="ECO:0007669"/>
    <property type="project" value="InterPro"/>
</dbReference>
<dbReference type="GO" id="GO:0006351">
    <property type="term" value="P:DNA-templated transcription"/>
    <property type="evidence" value="ECO:0007669"/>
    <property type="project" value="InterPro"/>
</dbReference>
<keyword evidence="6" id="KW-0804">Transcription</keyword>
<proteinExistence type="inferred from homology"/>
<keyword evidence="6" id="KW-0240">DNA-directed RNA polymerase</keyword>